<dbReference type="PRINTS" id="PR00433">
    <property type="entry name" value="IL6GCSFMGF"/>
</dbReference>
<keyword evidence="8" id="KW-1015">Disulfide bond</keyword>
<name>A0A6J0SN62_9SAUR</name>
<organism evidence="11 12">
    <name type="scientific">Pogona vitticeps</name>
    <name type="common">central bearded dragon</name>
    <dbReference type="NCBI Taxonomy" id="103695"/>
    <lineage>
        <taxon>Eukaryota</taxon>
        <taxon>Metazoa</taxon>
        <taxon>Chordata</taxon>
        <taxon>Craniata</taxon>
        <taxon>Vertebrata</taxon>
        <taxon>Euteleostomi</taxon>
        <taxon>Lepidosauria</taxon>
        <taxon>Squamata</taxon>
        <taxon>Bifurcata</taxon>
        <taxon>Unidentata</taxon>
        <taxon>Episquamata</taxon>
        <taxon>Toxicofera</taxon>
        <taxon>Iguania</taxon>
        <taxon>Acrodonta</taxon>
        <taxon>Agamidae</taxon>
        <taxon>Amphibolurinae</taxon>
        <taxon>Pogona</taxon>
    </lineage>
</organism>
<comment type="subcellular location">
    <subcellularLocation>
        <location evidence="1">Secreted</location>
    </subcellularLocation>
</comment>
<dbReference type="PANTHER" id="PTHR48494">
    <property type="entry name" value="INTERLEUKIN-6"/>
    <property type="match status" value="1"/>
</dbReference>
<dbReference type="GO" id="GO:0046427">
    <property type="term" value="P:positive regulation of receptor signaling pathway via JAK-STAT"/>
    <property type="evidence" value="ECO:0007669"/>
    <property type="project" value="TreeGrafter"/>
</dbReference>
<dbReference type="PROSITE" id="PS00254">
    <property type="entry name" value="INTERLEUKIN_6"/>
    <property type="match status" value="1"/>
</dbReference>
<dbReference type="GeneID" id="110073207"/>
<dbReference type="KEGG" id="pvt:110073207"/>
<dbReference type="InParanoid" id="A0A6J0SN62"/>
<reference evidence="12" key="1">
    <citation type="submission" date="2025-08" db="UniProtKB">
        <authorList>
            <consortium name="RefSeq"/>
        </authorList>
    </citation>
    <scope>IDENTIFICATION</scope>
</reference>
<evidence type="ECO:0000256" key="1">
    <source>
        <dbReference type="ARBA" id="ARBA00004613"/>
    </source>
</evidence>
<feature type="signal peptide" evidence="10">
    <location>
        <begin position="1"/>
        <end position="24"/>
    </location>
</feature>
<dbReference type="SMART" id="SM00126">
    <property type="entry name" value="IL6"/>
    <property type="match status" value="1"/>
</dbReference>
<evidence type="ECO:0000256" key="4">
    <source>
        <dbReference type="ARBA" id="ARBA00022486"/>
    </source>
</evidence>
<feature type="chain" id="PRO_5047157774" description="Interleukin-6" evidence="10">
    <location>
        <begin position="25"/>
        <end position="219"/>
    </location>
</feature>
<evidence type="ECO:0000256" key="10">
    <source>
        <dbReference type="SAM" id="SignalP"/>
    </source>
</evidence>
<dbReference type="AlphaFoldDB" id="A0A6J0SN62"/>
<keyword evidence="11" id="KW-1185">Reference proteome</keyword>
<dbReference type="Gene3D" id="1.20.1250.10">
    <property type="match status" value="1"/>
</dbReference>
<dbReference type="GO" id="GO:0030154">
    <property type="term" value="P:cell differentiation"/>
    <property type="evidence" value="ECO:0007669"/>
    <property type="project" value="InterPro"/>
</dbReference>
<keyword evidence="10" id="KW-0732">Signal</keyword>
<dbReference type="SUPFAM" id="SSF47266">
    <property type="entry name" value="4-helical cytokines"/>
    <property type="match status" value="1"/>
</dbReference>
<dbReference type="GO" id="GO:0005125">
    <property type="term" value="F:cytokine activity"/>
    <property type="evidence" value="ECO:0007669"/>
    <property type="project" value="UniProtKB-KW"/>
</dbReference>
<dbReference type="Proteomes" id="UP001652642">
    <property type="component" value="Chromosome 6"/>
</dbReference>
<dbReference type="GO" id="GO:0006953">
    <property type="term" value="P:acute-phase response"/>
    <property type="evidence" value="ECO:0007669"/>
    <property type="project" value="UniProtKB-KW"/>
</dbReference>
<dbReference type="PRINTS" id="PR00434">
    <property type="entry name" value="INTERLEUKIN6"/>
</dbReference>
<dbReference type="CTD" id="3569"/>
<keyword evidence="7" id="KW-0339">Growth factor</keyword>
<dbReference type="FunCoup" id="A0A6J0SN62">
    <property type="interactions" value="73"/>
</dbReference>
<dbReference type="Pfam" id="PF00489">
    <property type="entry name" value="IL6"/>
    <property type="match status" value="1"/>
</dbReference>
<gene>
    <name evidence="12" type="primary">IL6</name>
</gene>
<keyword evidence="5" id="KW-0202">Cytokine</keyword>
<evidence type="ECO:0000256" key="8">
    <source>
        <dbReference type="ARBA" id="ARBA00023157"/>
    </source>
</evidence>
<dbReference type="GO" id="GO:0005896">
    <property type="term" value="C:interleukin-6 receptor complex"/>
    <property type="evidence" value="ECO:0007669"/>
    <property type="project" value="TreeGrafter"/>
</dbReference>
<sequence length="219" mass="24674">MRVLLSACYFWAATVLLKSFGARGFPVGDSSGDEEFSDVPCARASPVGRPPLHTSAYLAHWLWETAASWNELLCKEQDMCKGSMEIVNQNNLHLPKITPNNGCYEPGFEKETCLRNLSSGLYKFQTYLEYIEETSIDGAHGTTSIWPSTQRLANNLRSMMNNPDTVTMPLPENQKAISAELREQRHWNATVTKHLILQGFISFMEKTTRAIRHLCMANA</sequence>
<evidence type="ECO:0000256" key="2">
    <source>
        <dbReference type="ARBA" id="ARBA00007432"/>
    </source>
</evidence>
<dbReference type="GO" id="GO:0005615">
    <property type="term" value="C:extracellular space"/>
    <property type="evidence" value="ECO:0007669"/>
    <property type="project" value="UniProtKB-KW"/>
</dbReference>
<accession>A0A6J0SN62</accession>
<dbReference type="GO" id="GO:0005138">
    <property type="term" value="F:interleukin-6 receptor binding"/>
    <property type="evidence" value="ECO:0007669"/>
    <property type="project" value="InterPro"/>
</dbReference>
<evidence type="ECO:0000313" key="11">
    <source>
        <dbReference type="Proteomes" id="UP001652642"/>
    </source>
</evidence>
<evidence type="ECO:0000256" key="6">
    <source>
        <dbReference type="ARBA" id="ARBA00022525"/>
    </source>
</evidence>
<comment type="similarity">
    <text evidence="2">Belongs to the IL-6 superfamily.</text>
</comment>
<dbReference type="GO" id="GO:0006955">
    <property type="term" value="P:immune response"/>
    <property type="evidence" value="ECO:0007669"/>
    <property type="project" value="InterPro"/>
</dbReference>
<dbReference type="RefSeq" id="XP_020637801.2">
    <property type="nucleotide sequence ID" value="XM_020782142.2"/>
</dbReference>
<dbReference type="OrthoDB" id="8943569at2759"/>
<comment type="function">
    <text evidence="9">Cytokine with a wide variety of biological functions in immunity, tissue regeneration, and metabolism. Binds to IL6R, then the complex associates to the signaling subunit IL6ST/gp130 to trigger the intracellular IL6-signaling pathway. The interaction with the membrane-bound IL6R and IL6ST stimulates 'classic signaling', whereas the binding of IL6 and soluble IL6R to IL6ST stimulates 'trans-signaling'. Alternatively, 'cluster signaling' occurs when membrane-bound IL6:IL6R complexes on transmitter cells activate IL6ST receptors on neighboring receiver cells.</text>
</comment>
<keyword evidence="4" id="KW-0011">Acute phase</keyword>
<evidence type="ECO:0000256" key="9">
    <source>
        <dbReference type="ARBA" id="ARBA00023441"/>
    </source>
</evidence>
<dbReference type="InterPro" id="IPR003574">
    <property type="entry name" value="IL-6-like"/>
</dbReference>
<proteinExistence type="inferred from homology"/>
<evidence type="ECO:0000313" key="12">
    <source>
        <dbReference type="RefSeq" id="XP_020637801.2"/>
    </source>
</evidence>
<dbReference type="PANTHER" id="PTHR48494:SF1">
    <property type="entry name" value="INTERLEUKIN-6"/>
    <property type="match status" value="1"/>
</dbReference>
<dbReference type="InterPro" id="IPR009079">
    <property type="entry name" value="4_helix_cytokine-like_core"/>
</dbReference>
<evidence type="ECO:0000256" key="7">
    <source>
        <dbReference type="ARBA" id="ARBA00023030"/>
    </source>
</evidence>
<evidence type="ECO:0000256" key="5">
    <source>
        <dbReference type="ARBA" id="ARBA00022514"/>
    </source>
</evidence>
<protein>
    <recommendedName>
        <fullName evidence="3">Interleukin-6</fullName>
    </recommendedName>
</protein>
<keyword evidence="6" id="KW-0964">Secreted</keyword>
<dbReference type="GO" id="GO:0008083">
    <property type="term" value="F:growth factor activity"/>
    <property type="evidence" value="ECO:0007669"/>
    <property type="project" value="UniProtKB-KW"/>
</dbReference>
<dbReference type="InterPro" id="IPR030473">
    <property type="entry name" value="IL6/GCSF/MGF_CS"/>
</dbReference>
<evidence type="ECO:0000256" key="3">
    <source>
        <dbReference type="ARBA" id="ARBA00019464"/>
    </source>
</evidence>
<dbReference type="InterPro" id="IPR030474">
    <property type="entry name" value="IL-6/GCSF/MGF"/>
</dbReference>